<evidence type="ECO:0000313" key="4">
    <source>
        <dbReference type="EMBL" id="MFC6385062.1"/>
    </source>
</evidence>
<dbReference type="RefSeq" id="WP_253053799.1">
    <property type="nucleotide sequence ID" value="NZ_JAMXWN010000005.1"/>
</dbReference>
<evidence type="ECO:0000256" key="3">
    <source>
        <dbReference type="SAM" id="Phobius"/>
    </source>
</evidence>
<keyword evidence="2" id="KW-0178">Competence</keyword>
<feature type="transmembrane region" description="Helical" evidence="3">
    <location>
        <begin position="12"/>
        <end position="32"/>
    </location>
</feature>
<sequence>MNRKQDGMTLIEVILAITLLSMVMLTFAYVFIQFQQVTTNNGDRLTALQLAQKRLSDVLENLPNDPGKNVQSPTAEPSHTNYTVHDGADTATIDHGTYQTYVYVIAKDNDGKQMVVVRTYYSNTNYVELYNYSTTSSSQGASENDH</sequence>
<gene>
    <name evidence="4" type="ORF">ACFP7A_00470</name>
</gene>
<dbReference type="Pfam" id="PF07963">
    <property type="entry name" value="N_methyl"/>
    <property type="match status" value="1"/>
</dbReference>
<evidence type="ECO:0000256" key="2">
    <source>
        <dbReference type="ARBA" id="ARBA00023287"/>
    </source>
</evidence>
<protein>
    <submittedName>
        <fullName evidence="4">Prepilin-type N-terminal cleavage/methylation domain-containing protein</fullName>
    </submittedName>
</protein>
<keyword evidence="3" id="KW-0812">Transmembrane</keyword>
<dbReference type="NCBIfam" id="TIGR02532">
    <property type="entry name" value="IV_pilin_GFxxxE"/>
    <property type="match status" value="1"/>
</dbReference>
<accession>A0ABW1WBV9</accession>
<proteinExistence type="predicted"/>
<dbReference type="InterPro" id="IPR012902">
    <property type="entry name" value="N_methyl_site"/>
</dbReference>
<reference evidence="5" key="1">
    <citation type="journal article" date="2019" name="Int. J. Syst. Evol. Microbiol.">
        <title>The Global Catalogue of Microorganisms (GCM) 10K type strain sequencing project: providing services to taxonomists for standard genome sequencing and annotation.</title>
        <authorList>
            <consortium name="The Broad Institute Genomics Platform"/>
            <consortium name="The Broad Institute Genome Sequencing Center for Infectious Disease"/>
            <person name="Wu L."/>
            <person name="Ma J."/>
        </authorList>
    </citation>
    <scope>NUCLEOTIDE SEQUENCE [LARGE SCALE GENOMIC DNA]</scope>
    <source>
        <strain evidence="5">CCUG 42001</strain>
    </source>
</reference>
<comment type="subcellular location">
    <subcellularLocation>
        <location evidence="1">Cell surface</location>
    </subcellularLocation>
</comment>
<dbReference type="EMBL" id="JBHSTQ010000001">
    <property type="protein sequence ID" value="MFC6385062.1"/>
    <property type="molecule type" value="Genomic_DNA"/>
</dbReference>
<evidence type="ECO:0000256" key="1">
    <source>
        <dbReference type="ARBA" id="ARBA00004241"/>
    </source>
</evidence>
<organism evidence="4 5">
    <name type="scientific">Sporolactobacillus kofuensis</name>
    <dbReference type="NCBI Taxonomy" id="269672"/>
    <lineage>
        <taxon>Bacteria</taxon>
        <taxon>Bacillati</taxon>
        <taxon>Bacillota</taxon>
        <taxon>Bacilli</taxon>
        <taxon>Bacillales</taxon>
        <taxon>Sporolactobacillaceae</taxon>
        <taxon>Sporolactobacillus</taxon>
    </lineage>
</organism>
<comment type="caution">
    <text evidence="4">The sequence shown here is derived from an EMBL/GenBank/DDBJ whole genome shotgun (WGS) entry which is preliminary data.</text>
</comment>
<keyword evidence="5" id="KW-1185">Reference proteome</keyword>
<dbReference type="Proteomes" id="UP001596267">
    <property type="component" value="Unassembled WGS sequence"/>
</dbReference>
<keyword evidence="3" id="KW-1133">Transmembrane helix</keyword>
<name>A0ABW1WBV9_9BACL</name>
<keyword evidence="3" id="KW-0472">Membrane</keyword>
<evidence type="ECO:0000313" key="5">
    <source>
        <dbReference type="Proteomes" id="UP001596267"/>
    </source>
</evidence>